<dbReference type="CDD" id="cd23767">
    <property type="entry name" value="IQCD"/>
    <property type="match status" value="1"/>
</dbReference>
<sequence>MNAMLQRHCARYIYVVPEGLRELMSDISREVLRSQPQQNIYGFIADYLDALMITRENARVAARLIQSITEISTATVEFLQNTGMTRDEADQVIAIIQKTFKKHIELVEVLPDLFKSNYACVNGVLYECISVLTVLNKNVIIPKEIEEANIISNIINEANITPEQAEEAALIIQRAFRAFKLRREKERELLSGMIDWRIAARSAIQLYRRTGVTNEEANRAATLIKAAYKGYYTRRVLRKLAAESKFIHEGPPTVEEPEEEADEHADLRVSINYETVIPHVDFAEPAFGEGHSLIEVKQGDSTTIDVVAYAIEEILETAFPLTEEEIKFREMQLQQQMARQVEVPEVTEEILEVKHEPEEETEIKQEPEEPLEIKQEILEPAEESQQLEEIPPDHGEPEGTELAEDVKHEAAEEVAPSETAAEPAADVQPPEGEQEEVKQEEVKQEEVKQEEEKPQEETGHTEDTTPEGAKAGEQAPAEVKVEANEPSPEPTEEKPSE</sequence>
<feature type="compositionally biased region" description="Basic and acidic residues" evidence="1">
    <location>
        <begin position="435"/>
        <end position="463"/>
    </location>
</feature>
<dbReference type="EMBL" id="JAPWTJ010000288">
    <property type="protein sequence ID" value="KAJ8980105.1"/>
    <property type="molecule type" value="Genomic_DNA"/>
</dbReference>
<dbReference type="InterPro" id="IPR000048">
    <property type="entry name" value="IQ_motif_EF-hand-BS"/>
</dbReference>
<organism evidence="2 3">
    <name type="scientific">Molorchus minor</name>
    <dbReference type="NCBI Taxonomy" id="1323400"/>
    <lineage>
        <taxon>Eukaryota</taxon>
        <taxon>Metazoa</taxon>
        <taxon>Ecdysozoa</taxon>
        <taxon>Arthropoda</taxon>
        <taxon>Hexapoda</taxon>
        <taxon>Insecta</taxon>
        <taxon>Pterygota</taxon>
        <taxon>Neoptera</taxon>
        <taxon>Endopterygota</taxon>
        <taxon>Coleoptera</taxon>
        <taxon>Polyphaga</taxon>
        <taxon>Cucujiformia</taxon>
        <taxon>Chrysomeloidea</taxon>
        <taxon>Cerambycidae</taxon>
        <taxon>Lamiinae</taxon>
        <taxon>Monochamini</taxon>
        <taxon>Molorchus</taxon>
    </lineage>
</organism>
<dbReference type="SMART" id="SM00015">
    <property type="entry name" value="IQ"/>
    <property type="match status" value="2"/>
</dbReference>
<evidence type="ECO:0000256" key="1">
    <source>
        <dbReference type="SAM" id="MobiDB-lite"/>
    </source>
</evidence>
<evidence type="ECO:0008006" key="4">
    <source>
        <dbReference type="Google" id="ProtNLM"/>
    </source>
</evidence>
<reference evidence="2" key="1">
    <citation type="journal article" date="2023" name="Insect Mol. Biol.">
        <title>Genome sequencing provides insights into the evolution of gene families encoding plant cell wall-degrading enzymes in longhorned beetles.</title>
        <authorList>
            <person name="Shin N.R."/>
            <person name="Okamura Y."/>
            <person name="Kirsch R."/>
            <person name="Pauchet Y."/>
        </authorList>
    </citation>
    <scope>NUCLEOTIDE SEQUENCE</scope>
    <source>
        <strain evidence="2">MMC_N1</strain>
    </source>
</reference>
<name>A0ABQ9JS64_9CUCU</name>
<dbReference type="Proteomes" id="UP001162164">
    <property type="component" value="Unassembled WGS sequence"/>
</dbReference>
<dbReference type="CDD" id="cd12100">
    <property type="entry name" value="DD_CABYR_SP17"/>
    <property type="match status" value="1"/>
</dbReference>
<comment type="caution">
    <text evidence="2">The sequence shown here is derived from an EMBL/GenBank/DDBJ whole genome shotgun (WGS) entry which is preliminary data.</text>
</comment>
<evidence type="ECO:0000313" key="2">
    <source>
        <dbReference type="EMBL" id="KAJ8980105.1"/>
    </source>
</evidence>
<dbReference type="InterPro" id="IPR047579">
    <property type="entry name" value="DD_CABYR_SP17"/>
</dbReference>
<proteinExistence type="predicted"/>
<feature type="region of interest" description="Disordered" evidence="1">
    <location>
        <begin position="382"/>
        <end position="497"/>
    </location>
</feature>
<evidence type="ECO:0000313" key="3">
    <source>
        <dbReference type="Proteomes" id="UP001162164"/>
    </source>
</evidence>
<dbReference type="Gene3D" id="1.20.890.10">
    <property type="entry name" value="cAMP-dependent protein kinase regulatory subunit, dimerization-anchoring domain"/>
    <property type="match status" value="1"/>
</dbReference>
<gene>
    <name evidence="2" type="ORF">NQ317_008566</name>
</gene>
<accession>A0ABQ9JS64</accession>
<keyword evidence="3" id="KW-1185">Reference proteome</keyword>
<protein>
    <recommendedName>
        <fullName evidence="4">RIIa domain-containing protein</fullName>
    </recommendedName>
</protein>
<dbReference type="PROSITE" id="PS50096">
    <property type="entry name" value="IQ"/>
    <property type="match status" value="2"/>
</dbReference>
<dbReference type="Gene3D" id="1.20.5.190">
    <property type="match status" value="1"/>
</dbReference>
<dbReference type="SUPFAM" id="SSF47391">
    <property type="entry name" value="Dimerization-anchoring domain of cAMP-dependent PK regulatory subunit"/>
    <property type="match status" value="1"/>
</dbReference>